<dbReference type="InterPro" id="IPR032465">
    <property type="entry name" value="ACMSD"/>
</dbReference>
<dbReference type="PANTHER" id="PTHR21240">
    <property type="entry name" value="2-AMINO-3-CARBOXYLMUCONATE-6-SEMIALDEHYDE DECARBOXYLASE"/>
    <property type="match status" value="1"/>
</dbReference>
<reference evidence="4" key="1">
    <citation type="submission" date="2024-07" db="EMBL/GenBank/DDBJ databases">
        <authorList>
            <person name="Yu S.T."/>
        </authorList>
    </citation>
    <scope>NUCLEOTIDE SEQUENCE</scope>
    <source>
        <strain evidence="4">R17</strain>
    </source>
</reference>
<dbReference type="Pfam" id="PF04909">
    <property type="entry name" value="Amidohydro_2"/>
    <property type="match status" value="1"/>
</dbReference>
<dbReference type="InterPro" id="IPR006680">
    <property type="entry name" value="Amidohydro-rel"/>
</dbReference>
<dbReference type="GO" id="GO:0016787">
    <property type="term" value="F:hydrolase activity"/>
    <property type="evidence" value="ECO:0007669"/>
    <property type="project" value="InterPro"/>
</dbReference>
<feature type="domain" description="Amidohydrolase-related" evidence="3">
    <location>
        <begin position="76"/>
        <end position="346"/>
    </location>
</feature>
<evidence type="ECO:0000313" key="4">
    <source>
        <dbReference type="EMBL" id="XDQ19491.1"/>
    </source>
</evidence>
<evidence type="ECO:0000256" key="1">
    <source>
        <dbReference type="ARBA" id="ARBA00023239"/>
    </source>
</evidence>
<dbReference type="GO" id="GO:0019748">
    <property type="term" value="P:secondary metabolic process"/>
    <property type="evidence" value="ECO:0007669"/>
    <property type="project" value="TreeGrafter"/>
</dbReference>
<dbReference type="InterPro" id="IPR032466">
    <property type="entry name" value="Metal_Hydrolase"/>
</dbReference>
<name>A0AB39NPU9_9ACTN</name>
<dbReference type="SUPFAM" id="SSF51556">
    <property type="entry name" value="Metallo-dependent hydrolases"/>
    <property type="match status" value="1"/>
</dbReference>
<dbReference type="PANTHER" id="PTHR21240:SF28">
    <property type="entry name" value="ISO-OROTATE DECARBOXYLASE (EUROFUNG)"/>
    <property type="match status" value="1"/>
</dbReference>
<keyword evidence="1" id="KW-0456">Lyase</keyword>
<feature type="compositionally biased region" description="Low complexity" evidence="2">
    <location>
        <begin position="10"/>
        <end position="57"/>
    </location>
</feature>
<protein>
    <submittedName>
        <fullName evidence="4">Amidohydrolase family protein</fullName>
    </submittedName>
</protein>
<dbReference type="AlphaFoldDB" id="A0AB39NPU9"/>
<accession>A0AB39NPU9</accession>
<feature type="region of interest" description="Disordered" evidence="2">
    <location>
        <begin position="1"/>
        <end position="60"/>
    </location>
</feature>
<dbReference type="GO" id="GO:0016831">
    <property type="term" value="F:carboxy-lyase activity"/>
    <property type="evidence" value="ECO:0007669"/>
    <property type="project" value="InterPro"/>
</dbReference>
<evidence type="ECO:0000259" key="3">
    <source>
        <dbReference type="Pfam" id="PF04909"/>
    </source>
</evidence>
<gene>
    <name evidence="4" type="ORF">AB5J48_15710</name>
</gene>
<proteinExistence type="predicted"/>
<dbReference type="RefSeq" id="WP_239011178.1">
    <property type="nucleotide sequence ID" value="NZ_CP163433.1"/>
</dbReference>
<sequence length="355" mass="38447">MSAHPPTRPAASGEATRSTAATASTASPEPAKPAEAAEPARPAKPAEAAEPARPAEPAEAEEVRRFWQALGLPGLVDVHTHFMPERVLRKVWAYFDALGPLTGGVEWPITYRREEAGRVALLRAFGVRAFTAMLYPHKPGMARWLNDWAAGFARRTPDCLHTSTLFPEPGAAAYVREAVEQGTRVFKAHVQVGAYDPSDEALDACWGLLAEAGVPVVVHCGSGPAPGKHTGPGPVARVLARHPRLRLVVAHMGMPEYEDFLDLAERYREVRLDTTMAFTGFSERMAPFPRRALPRLAALGDRVLLGTDFPNIPYPYAHQLDALAGLGLGDDWLRAVCHDNAARLFALPDTPEPAA</sequence>
<dbReference type="GO" id="GO:0005737">
    <property type="term" value="C:cytoplasm"/>
    <property type="evidence" value="ECO:0007669"/>
    <property type="project" value="TreeGrafter"/>
</dbReference>
<organism evidence="4">
    <name type="scientific">Streptomyces sp. R17</name>
    <dbReference type="NCBI Taxonomy" id="3238626"/>
    <lineage>
        <taxon>Bacteria</taxon>
        <taxon>Bacillati</taxon>
        <taxon>Actinomycetota</taxon>
        <taxon>Actinomycetes</taxon>
        <taxon>Kitasatosporales</taxon>
        <taxon>Streptomycetaceae</taxon>
        <taxon>Streptomyces</taxon>
    </lineage>
</organism>
<dbReference type="Gene3D" id="3.20.20.140">
    <property type="entry name" value="Metal-dependent hydrolases"/>
    <property type="match status" value="1"/>
</dbReference>
<dbReference type="EMBL" id="CP163433">
    <property type="protein sequence ID" value="XDQ19491.1"/>
    <property type="molecule type" value="Genomic_DNA"/>
</dbReference>
<dbReference type="CDD" id="cd01292">
    <property type="entry name" value="metallo-dependent_hydrolases"/>
    <property type="match status" value="1"/>
</dbReference>
<evidence type="ECO:0000256" key="2">
    <source>
        <dbReference type="SAM" id="MobiDB-lite"/>
    </source>
</evidence>